<dbReference type="SUPFAM" id="SSF51182">
    <property type="entry name" value="RmlC-like cupins"/>
    <property type="match status" value="1"/>
</dbReference>
<keyword evidence="2" id="KW-1185">Reference proteome</keyword>
<dbReference type="Gene3D" id="2.60.120.10">
    <property type="entry name" value="Jelly Rolls"/>
    <property type="match status" value="1"/>
</dbReference>
<dbReference type="EMBL" id="AZHX01000125">
    <property type="protein sequence ID" value="ETX08822.1"/>
    <property type="molecule type" value="Genomic_DNA"/>
</dbReference>
<reference evidence="1 2" key="1">
    <citation type="journal article" date="2014" name="Nature">
        <title>An environmental bacterial taxon with a large and distinct metabolic repertoire.</title>
        <authorList>
            <person name="Wilson M.C."/>
            <person name="Mori T."/>
            <person name="Ruckert C."/>
            <person name="Uria A.R."/>
            <person name="Helf M.J."/>
            <person name="Takada K."/>
            <person name="Gernert C."/>
            <person name="Steffens U.A."/>
            <person name="Heycke N."/>
            <person name="Schmitt S."/>
            <person name="Rinke C."/>
            <person name="Helfrich E.J."/>
            <person name="Brachmann A.O."/>
            <person name="Gurgui C."/>
            <person name="Wakimoto T."/>
            <person name="Kracht M."/>
            <person name="Crusemann M."/>
            <person name="Hentschel U."/>
            <person name="Abe I."/>
            <person name="Matsunaga S."/>
            <person name="Kalinowski J."/>
            <person name="Takeyama H."/>
            <person name="Piel J."/>
        </authorList>
    </citation>
    <scope>NUCLEOTIDE SEQUENCE [LARGE SCALE GENOMIC DNA]</scope>
    <source>
        <strain evidence="2">TSY2</strain>
    </source>
</reference>
<name>W4MGL0_9BACT</name>
<evidence type="ECO:0008006" key="3">
    <source>
        <dbReference type="Google" id="ProtNLM"/>
    </source>
</evidence>
<dbReference type="AlphaFoldDB" id="W4MGL0"/>
<dbReference type="InterPro" id="IPR011051">
    <property type="entry name" value="RmlC_Cupin_sf"/>
</dbReference>
<comment type="caution">
    <text evidence="1">The sequence shown here is derived from an EMBL/GenBank/DDBJ whole genome shotgun (WGS) entry which is preliminary data.</text>
</comment>
<accession>W4MGL0</accession>
<dbReference type="Proteomes" id="UP000019140">
    <property type="component" value="Unassembled WGS sequence"/>
</dbReference>
<sequence>MNEAFQRPFRPVELSDSTLTSLPVQEMAQQLMTEEAFQTSGRNALTLIRDKNLTVVLTVLKAGAVLQEHHAPAPVTLLPLFGNIVFTADEGRTSTELSPGTTGAFSAHLQHRVEATQDSAFLIVMGGQG</sequence>
<dbReference type="HOGENOM" id="CLU_1944777_0_0_7"/>
<evidence type="ECO:0000313" key="2">
    <source>
        <dbReference type="Proteomes" id="UP000019140"/>
    </source>
</evidence>
<protein>
    <recommendedName>
        <fullName evidence="3">Cupin 2 conserved barrel domain-containing protein</fullName>
    </recommendedName>
</protein>
<gene>
    <name evidence="1" type="ORF">ETSY2_03065</name>
</gene>
<organism evidence="1 2">
    <name type="scientific">Candidatus Entotheonella gemina</name>
    <dbReference type="NCBI Taxonomy" id="1429439"/>
    <lineage>
        <taxon>Bacteria</taxon>
        <taxon>Pseudomonadati</taxon>
        <taxon>Nitrospinota/Tectimicrobiota group</taxon>
        <taxon>Candidatus Tectimicrobiota</taxon>
        <taxon>Candidatus Entotheonellia</taxon>
        <taxon>Candidatus Entotheonellales</taxon>
        <taxon>Candidatus Entotheonellaceae</taxon>
        <taxon>Candidatus Entotheonella</taxon>
    </lineage>
</organism>
<proteinExistence type="predicted"/>
<dbReference type="InterPro" id="IPR014710">
    <property type="entry name" value="RmlC-like_jellyroll"/>
</dbReference>
<evidence type="ECO:0000313" key="1">
    <source>
        <dbReference type="EMBL" id="ETX08822.1"/>
    </source>
</evidence>